<comment type="caution">
    <text evidence="8">The sequence shown here is derived from an EMBL/GenBank/DDBJ whole genome shotgun (WGS) entry which is preliminary data.</text>
</comment>
<comment type="similarity">
    <text evidence="1 5">Belongs to the D-isomer specific 2-hydroxyacid dehydrogenase family.</text>
</comment>
<evidence type="ECO:0000256" key="1">
    <source>
        <dbReference type="ARBA" id="ARBA00005854"/>
    </source>
</evidence>
<evidence type="ECO:0000256" key="3">
    <source>
        <dbReference type="ARBA" id="ARBA00023002"/>
    </source>
</evidence>
<dbReference type="Pfam" id="PF00389">
    <property type="entry name" value="2-Hacid_dh"/>
    <property type="match status" value="1"/>
</dbReference>
<evidence type="ECO:0000256" key="4">
    <source>
        <dbReference type="ARBA" id="ARBA00023027"/>
    </source>
</evidence>
<dbReference type="PROSITE" id="PS00065">
    <property type="entry name" value="D_2_HYDROXYACID_DH_1"/>
    <property type="match status" value="1"/>
</dbReference>
<accession>A0A7X5R0S9</accession>
<keyword evidence="3 5" id="KW-0560">Oxidoreductase</keyword>
<dbReference type="SUPFAM" id="SSF51735">
    <property type="entry name" value="NAD(P)-binding Rossmann-fold domains"/>
    <property type="match status" value="1"/>
</dbReference>
<dbReference type="PANTHER" id="PTHR42789:SF1">
    <property type="entry name" value="D-ISOMER SPECIFIC 2-HYDROXYACID DEHYDROGENASE FAMILY PROTEIN (AFU_ORTHOLOGUE AFUA_6G10090)"/>
    <property type="match status" value="1"/>
</dbReference>
<dbReference type="Gene3D" id="3.40.50.720">
    <property type="entry name" value="NAD(P)-binding Rossmann-like Domain"/>
    <property type="match status" value="2"/>
</dbReference>
<feature type="domain" description="D-isomer specific 2-hydroxyacid dehydrogenase catalytic" evidence="6">
    <location>
        <begin position="21"/>
        <end position="309"/>
    </location>
</feature>
<name>A0A7X5R0S9_9MICO</name>
<dbReference type="InterPro" id="IPR036291">
    <property type="entry name" value="NAD(P)-bd_dom_sf"/>
</dbReference>
<evidence type="ECO:0000313" key="8">
    <source>
        <dbReference type="EMBL" id="NIH53594.1"/>
    </source>
</evidence>
<dbReference type="Pfam" id="PF02826">
    <property type="entry name" value="2-Hacid_dh_C"/>
    <property type="match status" value="1"/>
</dbReference>
<dbReference type="InterPro" id="IPR006139">
    <property type="entry name" value="D-isomer_2_OHA_DH_cat_dom"/>
</dbReference>
<dbReference type="PANTHER" id="PTHR42789">
    <property type="entry name" value="D-ISOMER SPECIFIC 2-HYDROXYACID DEHYDROGENASE FAMILY PROTEIN (AFU_ORTHOLOGUE AFUA_6G10090)"/>
    <property type="match status" value="1"/>
</dbReference>
<sequence length="312" mass="32391">MKILVTPRSMTKPGLDAVAELQPLRDAGYELVSIAPGKLPGKDELLNVVGSVHGWIAGVEPIDADVLAAAGLLRVISRNGVGSESIDTDAAQRLGIEVRVARGANSRGVAELAFGLILSGLREIPAADRVLRGGGWERQLGREIADATVGIVGYGAIGRMLAQFCAALGATVLTYDPFSSPEPGSAVEAVTLDELFSRADVISLHTPPAADGTALVTAGLLATVQRGSILVNTARSALVDADAVTAALNDGRLSAYAVDAFDTEPPTLTSLLTHERTILTPHLGGYTDASTRRATQLAVENLLATIESSRNN</sequence>
<dbReference type="GO" id="GO:0016616">
    <property type="term" value="F:oxidoreductase activity, acting on the CH-OH group of donors, NAD or NADP as acceptor"/>
    <property type="evidence" value="ECO:0007669"/>
    <property type="project" value="InterPro"/>
</dbReference>
<dbReference type="SUPFAM" id="SSF52283">
    <property type="entry name" value="Formate/glycerate dehydrogenase catalytic domain-like"/>
    <property type="match status" value="1"/>
</dbReference>
<feature type="domain" description="D-isomer specific 2-hydroxyacid dehydrogenase NAD-binding" evidence="7">
    <location>
        <begin position="114"/>
        <end position="284"/>
    </location>
</feature>
<dbReference type="Proteomes" id="UP000541033">
    <property type="component" value="Unassembled WGS sequence"/>
</dbReference>
<dbReference type="InterPro" id="IPR050857">
    <property type="entry name" value="D-2-hydroxyacid_DH"/>
</dbReference>
<evidence type="ECO:0000256" key="5">
    <source>
        <dbReference type="RuleBase" id="RU003719"/>
    </source>
</evidence>
<keyword evidence="9" id="KW-1185">Reference proteome</keyword>
<dbReference type="AlphaFoldDB" id="A0A7X5R0S9"/>
<dbReference type="RefSeq" id="WP_208402463.1">
    <property type="nucleotide sequence ID" value="NZ_JAAMOX010000001.1"/>
</dbReference>
<protein>
    <submittedName>
        <fullName evidence="8">Phosphoglycerate dehydrogenase-like enzyme</fullName>
    </submittedName>
</protein>
<dbReference type="InterPro" id="IPR006140">
    <property type="entry name" value="D-isomer_DH_NAD-bd"/>
</dbReference>
<reference evidence="8 9" key="1">
    <citation type="submission" date="2020-02" db="EMBL/GenBank/DDBJ databases">
        <title>Sequencing the genomes of 1000 actinobacteria strains.</title>
        <authorList>
            <person name="Klenk H.-P."/>
        </authorList>
    </citation>
    <scope>NUCLEOTIDE SEQUENCE [LARGE SCALE GENOMIC DNA]</scope>
    <source>
        <strain evidence="8 9">DSM 27960</strain>
    </source>
</reference>
<keyword evidence="2" id="KW-0028">Amino-acid biosynthesis</keyword>
<dbReference type="GO" id="GO:0051287">
    <property type="term" value="F:NAD binding"/>
    <property type="evidence" value="ECO:0007669"/>
    <property type="project" value="InterPro"/>
</dbReference>
<dbReference type="InterPro" id="IPR029752">
    <property type="entry name" value="D-isomer_DH_CS1"/>
</dbReference>
<dbReference type="EMBL" id="JAAMOX010000001">
    <property type="protein sequence ID" value="NIH53594.1"/>
    <property type="molecule type" value="Genomic_DNA"/>
</dbReference>
<dbReference type="GO" id="GO:0008652">
    <property type="term" value="P:amino acid biosynthetic process"/>
    <property type="evidence" value="ECO:0007669"/>
    <property type="project" value="UniProtKB-KW"/>
</dbReference>
<keyword evidence="4" id="KW-0520">NAD</keyword>
<organism evidence="8 9">
    <name type="scientific">Lysinibacter cavernae</name>
    <dbReference type="NCBI Taxonomy" id="1640652"/>
    <lineage>
        <taxon>Bacteria</taxon>
        <taxon>Bacillati</taxon>
        <taxon>Actinomycetota</taxon>
        <taxon>Actinomycetes</taxon>
        <taxon>Micrococcales</taxon>
        <taxon>Microbacteriaceae</taxon>
        <taxon>Lysinibacter</taxon>
    </lineage>
</organism>
<proteinExistence type="inferred from homology"/>
<gene>
    <name evidence="8" type="ORF">FHX76_001462</name>
</gene>
<evidence type="ECO:0000313" key="9">
    <source>
        <dbReference type="Proteomes" id="UP000541033"/>
    </source>
</evidence>
<evidence type="ECO:0000259" key="6">
    <source>
        <dbReference type="Pfam" id="PF00389"/>
    </source>
</evidence>
<evidence type="ECO:0000256" key="2">
    <source>
        <dbReference type="ARBA" id="ARBA00022605"/>
    </source>
</evidence>
<evidence type="ECO:0000259" key="7">
    <source>
        <dbReference type="Pfam" id="PF02826"/>
    </source>
</evidence>